<reference evidence="1 2" key="1">
    <citation type="submission" date="2016-10" db="EMBL/GenBank/DDBJ databases">
        <authorList>
            <person name="Varghese N."/>
            <person name="Submissions S."/>
        </authorList>
    </citation>
    <scope>NUCLEOTIDE SEQUENCE [LARGE SCALE GENOMIC DNA]</scope>
    <source>
        <strain evidence="1 2">CGMCC 1.11215</strain>
    </source>
</reference>
<dbReference type="AlphaFoldDB" id="A0A5E9GXQ8"/>
<gene>
    <name evidence="1" type="ORF">SAMN05216368_10985</name>
</gene>
<proteinExistence type="predicted"/>
<dbReference type="Proteomes" id="UP000199639">
    <property type="component" value="Unassembled WGS sequence"/>
</dbReference>
<dbReference type="EMBL" id="FNIB01000009">
    <property type="protein sequence ID" value="SDO02765.1"/>
    <property type="molecule type" value="Genomic_DNA"/>
</dbReference>
<protein>
    <submittedName>
        <fullName evidence="1">Uncharacterized protein</fullName>
    </submittedName>
</protein>
<accession>A0A5E9GXQ8</accession>
<sequence>MLFWRGQAITDDSGKLNASGSAEMSEYKLRGVDDFDSDLFNGWLRQVRELEAA</sequence>
<evidence type="ECO:0000313" key="2">
    <source>
        <dbReference type="Proteomes" id="UP000199639"/>
    </source>
</evidence>
<organism evidence="1 2">
    <name type="scientific">Cryobacterium flavum</name>
    <dbReference type="NCBI Taxonomy" id="1424659"/>
    <lineage>
        <taxon>Bacteria</taxon>
        <taxon>Bacillati</taxon>
        <taxon>Actinomycetota</taxon>
        <taxon>Actinomycetes</taxon>
        <taxon>Micrococcales</taxon>
        <taxon>Microbacteriaceae</taxon>
        <taxon>Cryobacterium</taxon>
    </lineage>
</organism>
<evidence type="ECO:0000313" key="1">
    <source>
        <dbReference type="EMBL" id="SDO02765.1"/>
    </source>
</evidence>
<name>A0A5E9GXQ8_9MICO</name>